<proteinExistence type="predicted"/>
<dbReference type="EMBL" id="LPVY01000012">
    <property type="protein sequence ID" value="KZB64587.1"/>
    <property type="molecule type" value="Genomic_DNA"/>
</dbReference>
<dbReference type="Proteomes" id="UP000076335">
    <property type="component" value="Unassembled WGS sequence"/>
</dbReference>
<evidence type="ECO:0000313" key="2">
    <source>
        <dbReference type="Proteomes" id="UP000076335"/>
    </source>
</evidence>
<comment type="caution">
    <text evidence="1">The sequence shown here is derived from an EMBL/GenBank/DDBJ whole genome shotgun (WGS) entry which is preliminary data.</text>
</comment>
<name>A0A154L5M5_9PROT</name>
<organism evidence="1 2">
    <name type="scientific">Thalassospira lucentensis</name>
    <dbReference type="NCBI Taxonomy" id="168935"/>
    <lineage>
        <taxon>Bacteria</taxon>
        <taxon>Pseudomonadati</taxon>
        <taxon>Pseudomonadota</taxon>
        <taxon>Alphaproteobacteria</taxon>
        <taxon>Rhodospirillales</taxon>
        <taxon>Thalassospiraceae</taxon>
        <taxon>Thalassospira</taxon>
    </lineage>
</organism>
<sequence>MPIKNYAFLIKADGYPVRGTQTTLPGDGFTTHIFAASNIAAHIVAAQGFAKDGIEVIETCGGFSDTDFDAVEKALDGRVALGRVTFDAANQALLTRFMTSS</sequence>
<dbReference type="Pfam" id="PF20116">
    <property type="entry name" value="DUF6506"/>
    <property type="match status" value="1"/>
</dbReference>
<dbReference type="InterPro" id="IPR045441">
    <property type="entry name" value="DUF6506"/>
</dbReference>
<dbReference type="RefSeq" id="WP_062951847.1">
    <property type="nucleotide sequence ID" value="NZ_LPVY01000012.1"/>
</dbReference>
<gene>
    <name evidence="1" type="ORF">AUP42_01430</name>
</gene>
<dbReference type="AlphaFoldDB" id="A0A154L5M5"/>
<protein>
    <submittedName>
        <fullName evidence="1">Uncharacterized protein</fullName>
    </submittedName>
</protein>
<evidence type="ECO:0000313" key="1">
    <source>
        <dbReference type="EMBL" id="KZB64587.1"/>
    </source>
</evidence>
<reference evidence="1 2" key="1">
    <citation type="submission" date="2015-12" db="EMBL/GenBank/DDBJ databases">
        <title>Genome sequence of Thalassospira lucentensis MCCC 1A02072.</title>
        <authorList>
            <person name="Lu L."/>
            <person name="Lai Q."/>
            <person name="Shao Z."/>
            <person name="Qian P."/>
        </authorList>
    </citation>
    <scope>NUCLEOTIDE SEQUENCE [LARGE SCALE GENOMIC DNA]</scope>
    <source>
        <strain evidence="1 2">MCCC 1A02072</strain>
    </source>
</reference>
<dbReference type="OrthoDB" id="8595161at2"/>
<accession>A0A154L5M5</accession>